<gene>
    <name evidence="2" type="ORF">TCM_010618</name>
</gene>
<reference evidence="2 3" key="1">
    <citation type="journal article" date="2013" name="Genome Biol.">
        <title>The genome sequence of the most widely cultivated cacao type and its use to identify candidate genes regulating pod color.</title>
        <authorList>
            <person name="Motamayor J.C."/>
            <person name="Mockaitis K."/>
            <person name="Schmutz J."/>
            <person name="Haiminen N."/>
            <person name="Iii D.L."/>
            <person name="Cornejo O."/>
            <person name="Findley S.D."/>
            <person name="Zheng P."/>
            <person name="Utro F."/>
            <person name="Royaert S."/>
            <person name="Saski C."/>
            <person name="Jenkins J."/>
            <person name="Podicheti R."/>
            <person name="Zhao M."/>
            <person name="Scheffler B.E."/>
            <person name="Stack J.C."/>
            <person name="Feltus F.A."/>
            <person name="Mustiga G.M."/>
            <person name="Amores F."/>
            <person name="Phillips W."/>
            <person name="Marelli J.P."/>
            <person name="May G.D."/>
            <person name="Shapiro H."/>
            <person name="Ma J."/>
            <person name="Bustamante C.D."/>
            <person name="Schnell R.J."/>
            <person name="Main D."/>
            <person name="Gilbert D."/>
            <person name="Parida L."/>
            <person name="Kuhn D.N."/>
        </authorList>
    </citation>
    <scope>NUCLEOTIDE SEQUENCE [LARGE SCALE GENOMIC DNA]</scope>
    <source>
        <strain evidence="3">cv. Matina 1-6</strain>
    </source>
</reference>
<dbReference type="Proteomes" id="UP000026915">
    <property type="component" value="Chromosome 2"/>
</dbReference>
<organism evidence="2 3">
    <name type="scientific">Theobroma cacao</name>
    <name type="common">Cacao</name>
    <name type="synonym">Cocoa</name>
    <dbReference type="NCBI Taxonomy" id="3641"/>
    <lineage>
        <taxon>Eukaryota</taxon>
        <taxon>Viridiplantae</taxon>
        <taxon>Streptophyta</taxon>
        <taxon>Embryophyta</taxon>
        <taxon>Tracheophyta</taxon>
        <taxon>Spermatophyta</taxon>
        <taxon>Magnoliopsida</taxon>
        <taxon>eudicotyledons</taxon>
        <taxon>Gunneridae</taxon>
        <taxon>Pentapetalae</taxon>
        <taxon>rosids</taxon>
        <taxon>malvids</taxon>
        <taxon>Malvales</taxon>
        <taxon>Malvaceae</taxon>
        <taxon>Byttnerioideae</taxon>
        <taxon>Theobroma</taxon>
    </lineage>
</organism>
<sequence length="67" mass="7788">MKTKVSRVPHIYEGKSKDQSLSSVPHIQDGRSEEQSLSRFSIYKPKAPRTKILKIKASRRKIQRSKH</sequence>
<accession>A0A061EEM3</accession>
<feature type="region of interest" description="Disordered" evidence="1">
    <location>
        <begin position="1"/>
        <end position="38"/>
    </location>
</feature>
<protein>
    <submittedName>
        <fullName evidence="2">Uncharacterized protein</fullName>
    </submittedName>
</protein>
<evidence type="ECO:0000256" key="1">
    <source>
        <dbReference type="SAM" id="MobiDB-lite"/>
    </source>
</evidence>
<dbReference type="HOGENOM" id="CLU_2817589_0_0_1"/>
<keyword evidence="3" id="KW-1185">Reference proteome</keyword>
<dbReference type="AlphaFoldDB" id="A0A061EEM3"/>
<evidence type="ECO:0000313" key="2">
    <source>
        <dbReference type="EMBL" id="EOY00689.1"/>
    </source>
</evidence>
<proteinExistence type="predicted"/>
<evidence type="ECO:0000313" key="3">
    <source>
        <dbReference type="Proteomes" id="UP000026915"/>
    </source>
</evidence>
<name>A0A061EEM3_THECC</name>
<dbReference type="InParanoid" id="A0A061EEM3"/>
<dbReference type="Gramene" id="EOY00689">
    <property type="protein sequence ID" value="EOY00689"/>
    <property type="gene ID" value="TCM_010618"/>
</dbReference>
<dbReference type="EMBL" id="CM001880">
    <property type="protein sequence ID" value="EOY00689.1"/>
    <property type="molecule type" value="Genomic_DNA"/>
</dbReference>